<feature type="compositionally biased region" description="Basic and acidic residues" evidence="1">
    <location>
        <begin position="315"/>
        <end position="332"/>
    </location>
</feature>
<reference evidence="3" key="1">
    <citation type="journal article" date="2020" name="Nature">
        <title>Giant virus diversity and host interactions through global metagenomics.</title>
        <authorList>
            <person name="Schulz F."/>
            <person name="Roux S."/>
            <person name="Paez-Espino D."/>
            <person name="Jungbluth S."/>
            <person name="Walsh D.A."/>
            <person name="Denef V.J."/>
            <person name="McMahon K.D."/>
            <person name="Konstantinidis K.T."/>
            <person name="Eloe-Fadrosh E.A."/>
            <person name="Kyrpides N.C."/>
            <person name="Woyke T."/>
        </authorList>
    </citation>
    <scope>NUCLEOTIDE SEQUENCE</scope>
    <source>
        <strain evidence="3">GVMAG-S-1091796-13</strain>
    </source>
</reference>
<keyword evidence="2" id="KW-0812">Transmembrane</keyword>
<proteinExistence type="predicted"/>
<protein>
    <submittedName>
        <fullName evidence="3">Uncharacterized protein</fullName>
    </submittedName>
</protein>
<accession>A0A6C0AM12</accession>
<keyword evidence="2" id="KW-1133">Transmembrane helix</keyword>
<feature type="transmembrane region" description="Helical" evidence="2">
    <location>
        <begin position="6"/>
        <end position="25"/>
    </location>
</feature>
<organism evidence="3">
    <name type="scientific">viral metagenome</name>
    <dbReference type="NCBI Taxonomy" id="1070528"/>
    <lineage>
        <taxon>unclassified sequences</taxon>
        <taxon>metagenomes</taxon>
        <taxon>organismal metagenomes</taxon>
    </lineage>
</organism>
<name>A0A6C0AM12_9ZZZZ</name>
<evidence type="ECO:0000313" key="3">
    <source>
        <dbReference type="EMBL" id="QHS80857.1"/>
    </source>
</evidence>
<feature type="region of interest" description="Disordered" evidence="1">
    <location>
        <begin position="311"/>
        <end position="332"/>
    </location>
</feature>
<dbReference type="EMBL" id="MN740723">
    <property type="protein sequence ID" value="QHS80857.1"/>
    <property type="molecule type" value="Genomic_DNA"/>
</dbReference>
<evidence type="ECO:0000256" key="1">
    <source>
        <dbReference type="SAM" id="MobiDB-lite"/>
    </source>
</evidence>
<evidence type="ECO:0000256" key="2">
    <source>
        <dbReference type="SAM" id="Phobius"/>
    </source>
</evidence>
<sequence>MFDLYLFNTIINTIWYIFTILFVLYKFTSFFSYMYNFIKFCGKVFTWIKYLYNQIIIYLQKKRGYKYTLLNDLESQQTQQNKTYFQKIKANIWKTYIKFKLYLGFSHTQRPSQTNHGIPLTENVSNSNIKNESYYNSSEQEYFNNYIDDLNKSSILFDYNNNETIEDSNISNNFGNSENISNNFGNSENISNNFGNSENISNNFEFNNYNESNNNNMFRSINLSNYNSNIISSNKNYNIDNNTSILNTLYEKPIEHPYNVDNSNLLFDSNFIFDTIKQAKRQNENDPYLFEFQNQNDKKIKLDNLNNSISFTGENNKDPHDFDKEITKNPYI</sequence>
<keyword evidence="2" id="KW-0472">Membrane</keyword>
<dbReference type="AlphaFoldDB" id="A0A6C0AM12"/>